<evidence type="ECO:0000256" key="1">
    <source>
        <dbReference type="ARBA" id="ARBA00004236"/>
    </source>
</evidence>
<accession>A0ABT0M8U3</accession>
<evidence type="ECO:0000256" key="10">
    <source>
        <dbReference type="ARBA" id="ARBA00023136"/>
    </source>
</evidence>
<evidence type="ECO:0000256" key="11">
    <source>
        <dbReference type="ARBA" id="ARBA00023268"/>
    </source>
</evidence>
<keyword evidence="2" id="KW-1003">Cell membrane</keyword>
<keyword evidence="18" id="KW-1185">Reference proteome</keyword>
<comment type="catalytic activity">
    <reaction evidence="13">
        <text>Preferential cleavage: (Ac)2-L-Lys-D-Ala-|-D-Ala. Also transpeptidation of peptidyl-alanyl moieties that are N-acyl substituents of D-alanine.</text>
        <dbReference type="EC" id="3.4.16.4"/>
    </reaction>
</comment>
<keyword evidence="3" id="KW-0121">Carboxypeptidase</keyword>
<dbReference type="RefSeq" id="WP_249098970.1">
    <property type="nucleotide sequence ID" value="NZ_JAMAST010000003.1"/>
</dbReference>
<dbReference type="PANTHER" id="PTHR32282:SF11">
    <property type="entry name" value="PENICILLIN-BINDING PROTEIN 1B"/>
    <property type="match status" value="1"/>
</dbReference>
<evidence type="ECO:0000256" key="9">
    <source>
        <dbReference type="ARBA" id="ARBA00022984"/>
    </source>
</evidence>
<comment type="caution">
    <text evidence="17">The sequence shown here is derived from an EMBL/GenBank/DDBJ whole genome shotgun (WGS) entry which is preliminary data.</text>
</comment>
<dbReference type="Gene3D" id="1.10.3810.10">
    <property type="entry name" value="Biosynthetic peptidoglycan transglycosylase-like"/>
    <property type="match status" value="1"/>
</dbReference>
<evidence type="ECO:0000256" key="12">
    <source>
        <dbReference type="ARBA" id="ARBA00023316"/>
    </source>
</evidence>
<evidence type="ECO:0000313" key="18">
    <source>
        <dbReference type="Proteomes" id="UP001203004"/>
    </source>
</evidence>
<evidence type="ECO:0000256" key="7">
    <source>
        <dbReference type="ARBA" id="ARBA00022801"/>
    </source>
</evidence>
<dbReference type="InterPro" id="IPR023346">
    <property type="entry name" value="Lysozyme-like_dom_sf"/>
</dbReference>
<comment type="catalytic activity">
    <reaction evidence="14">
        <text>[GlcNAc-(1-&gt;4)-Mur2Ac(oyl-L-Ala-gamma-D-Glu-L-Lys-D-Ala-D-Ala)](n)-di-trans,octa-cis-undecaprenyl diphosphate + beta-D-GlcNAc-(1-&gt;4)-Mur2Ac(oyl-L-Ala-gamma-D-Glu-L-Lys-D-Ala-D-Ala)-di-trans,octa-cis-undecaprenyl diphosphate = [GlcNAc-(1-&gt;4)-Mur2Ac(oyl-L-Ala-gamma-D-Glu-L-Lys-D-Ala-D-Ala)](n+1)-di-trans,octa-cis-undecaprenyl diphosphate + di-trans,octa-cis-undecaprenyl diphosphate + H(+)</text>
        <dbReference type="Rhea" id="RHEA:23708"/>
        <dbReference type="Rhea" id="RHEA-COMP:9602"/>
        <dbReference type="Rhea" id="RHEA-COMP:9603"/>
        <dbReference type="ChEBI" id="CHEBI:15378"/>
        <dbReference type="ChEBI" id="CHEBI:58405"/>
        <dbReference type="ChEBI" id="CHEBI:60033"/>
        <dbReference type="ChEBI" id="CHEBI:78435"/>
        <dbReference type="EC" id="2.4.99.28"/>
    </reaction>
</comment>
<reference evidence="17 18" key="1">
    <citation type="submission" date="2022-05" db="EMBL/GenBank/DDBJ databases">
        <title>Sporolactobacillus sp nov CPB3-1, isolated from tree bark (Mangifera indica L.).</title>
        <authorList>
            <person name="Phuengjayaem S."/>
            <person name="Tanasupawat S."/>
        </authorList>
    </citation>
    <scope>NUCLEOTIDE SEQUENCE [LARGE SCALE GENOMIC DNA]</scope>
    <source>
        <strain evidence="17 18">CPB3-1</strain>
    </source>
</reference>
<comment type="subcellular location">
    <subcellularLocation>
        <location evidence="1">Cell membrane</location>
    </subcellularLocation>
</comment>
<dbReference type="SUPFAM" id="SSF56601">
    <property type="entry name" value="beta-lactamase/transpeptidase-like"/>
    <property type="match status" value="1"/>
</dbReference>
<feature type="domain" description="Glycosyl transferase family 51" evidence="16">
    <location>
        <begin position="61"/>
        <end position="235"/>
    </location>
</feature>
<name>A0ABT0M8U3_9BACL</name>
<dbReference type="NCBIfam" id="TIGR02074">
    <property type="entry name" value="PBP_1a_fam"/>
    <property type="match status" value="1"/>
</dbReference>
<evidence type="ECO:0000259" key="16">
    <source>
        <dbReference type="Pfam" id="PF00912"/>
    </source>
</evidence>
<dbReference type="InterPro" id="IPR001460">
    <property type="entry name" value="PCN-bd_Tpept"/>
</dbReference>
<dbReference type="InterPro" id="IPR001264">
    <property type="entry name" value="Glyco_trans_51"/>
</dbReference>
<dbReference type="Pfam" id="PF00905">
    <property type="entry name" value="Transpeptidase"/>
    <property type="match status" value="1"/>
</dbReference>
<keyword evidence="7" id="KW-0378">Hydrolase</keyword>
<dbReference type="SUPFAM" id="SSF53955">
    <property type="entry name" value="Lysozyme-like"/>
    <property type="match status" value="1"/>
</dbReference>
<evidence type="ECO:0000256" key="8">
    <source>
        <dbReference type="ARBA" id="ARBA00022960"/>
    </source>
</evidence>
<sequence>MRFDMKIRKRKKAVIRKMILIAACCPLLLLIGFAILIVSAKIAGPMDIPVTRPAIFYDNSGQVIGKWDTDNRHWIDIEKMAPSIKLATLAIEDRRFFRHHGFDFRRVVQSALVDMRSLSKAQGASTITMQYAKNLFLTNDKTWMRKVSEVFYTMRLEMNESKKDILEGYLNTIYYGHGAYGAEAAAQIYFNRHANDLSLAQSSMLAGIPNGPSLYSPLIHYDMAKKRQRIVLDTMVKSGFLTRKRADIAYHAPLNLVHQKQGAGSSAEKAPYFQDAVRRELTERLHISRKMLASGGLKVYTTLDMDTQTSAEYWLKHTIPDQSKIQTALVALDPKNGGVVAMIGGRDYQESPYNRAISARRSPGSAFKPFLYYAALRNGFTPSTRLKSEPTAFAFDDGRSSYRPNNFGGYYADKPITMAQALALSDNVFAVKTHLAIGMNQLVSAARRAGISSPLAPIPSLALGSKPVSVLELARGYATFANQGGRIQPALITKVTDRRGHLLYEWKPEKKQVLNRQASFVLSQMMTGIFDRRLNGYTHVTGGPVADVLTHKIAAKTGSTATDSWMAGFTPDLVTAVWVGYDRNVTINASPDSGYAKTIWSHVMESALSGTPKNHFKPPKGVVQVSIDPKSGLRAGKGCEGRPTYFIKGTEPSAYCGEPKKKQPVGKKKQKSLLDRLFHWWR</sequence>
<dbReference type="Pfam" id="PF00912">
    <property type="entry name" value="Transgly"/>
    <property type="match status" value="1"/>
</dbReference>
<evidence type="ECO:0000256" key="5">
    <source>
        <dbReference type="ARBA" id="ARBA00022676"/>
    </source>
</evidence>
<gene>
    <name evidence="17" type="ORF">M3N64_04925</name>
</gene>
<evidence type="ECO:0000256" key="6">
    <source>
        <dbReference type="ARBA" id="ARBA00022679"/>
    </source>
</evidence>
<dbReference type="InterPro" id="IPR036950">
    <property type="entry name" value="PBP_transglycosylase"/>
</dbReference>
<evidence type="ECO:0000256" key="2">
    <source>
        <dbReference type="ARBA" id="ARBA00022475"/>
    </source>
</evidence>
<evidence type="ECO:0000256" key="14">
    <source>
        <dbReference type="ARBA" id="ARBA00049902"/>
    </source>
</evidence>
<dbReference type="Proteomes" id="UP001203004">
    <property type="component" value="Unassembled WGS sequence"/>
</dbReference>
<dbReference type="InterPro" id="IPR050396">
    <property type="entry name" value="Glycosyltr_51/Transpeptidase"/>
</dbReference>
<keyword evidence="9" id="KW-0573">Peptidoglycan synthesis</keyword>
<keyword evidence="5" id="KW-0328">Glycosyltransferase</keyword>
<keyword evidence="6" id="KW-0808">Transferase</keyword>
<keyword evidence="12" id="KW-0961">Cell wall biogenesis/degradation</keyword>
<protein>
    <submittedName>
        <fullName evidence="17">PBP1A family penicillin-binding protein</fullName>
    </submittedName>
</protein>
<dbReference type="EMBL" id="JAMAST010000003">
    <property type="protein sequence ID" value="MCL1631292.1"/>
    <property type="molecule type" value="Genomic_DNA"/>
</dbReference>
<keyword evidence="10" id="KW-0472">Membrane</keyword>
<dbReference type="PANTHER" id="PTHR32282">
    <property type="entry name" value="BINDING PROTEIN TRANSPEPTIDASE, PUTATIVE-RELATED"/>
    <property type="match status" value="1"/>
</dbReference>
<keyword evidence="8" id="KW-0133">Cell shape</keyword>
<dbReference type="Gene3D" id="3.40.710.10">
    <property type="entry name" value="DD-peptidase/beta-lactamase superfamily"/>
    <property type="match status" value="1"/>
</dbReference>
<evidence type="ECO:0000256" key="3">
    <source>
        <dbReference type="ARBA" id="ARBA00022645"/>
    </source>
</evidence>
<keyword evidence="4" id="KW-0645">Protease</keyword>
<organism evidence="17 18">
    <name type="scientific">Sporolactobacillus mangiferae</name>
    <dbReference type="NCBI Taxonomy" id="2940498"/>
    <lineage>
        <taxon>Bacteria</taxon>
        <taxon>Bacillati</taxon>
        <taxon>Bacillota</taxon>
        <taxon>Bacilli</taxon>
        <taxon>Bacillales</taxon>
        <taxon>Sporolactobacillaceae</taxon>
        <taxon>Sporolactobacillus</taxon>
    </lineage>
</organism>
<evidence type="ECO:0000259" key="15">
    <source>
        <dbReference type="Pfam" id="PF00905"/>
    </source>
</evidence>
<feature type="domain" description="Penicillin-binding protein transpeptidase" evidence="15">
    <location>
        <begin position="328"/>
        <end position="582"/>
    </location>
</feature>
<dbReference type="InterPro" id="IPR012338">
    <property type="entry name" value="Beta-lactam/transpept-like"/>
</dbReference>
<proteinExistence type="predicted"/>
<evidence type="ECO:0000256" key="4">
    <source>
        <dbReference type="ARBA" id="ARBA00022670"/>
    </source>
</evidence>
<keyword evidence="11" id="KW-0511">Multifunctional enzyme</keyword>
<evidence type="ECO:0000313" key="17">
    <source>
        <dbReference type="EMBL" id="MCL1631292.1"/>
    </source>
</evidence>
<evidence type="ECO:0000256" key="13">
    <source>
        <dbReference type="ARBA" id="ARBA00034000"/>
    </source>
</evidence>